<proteinExistence type="predicted"/>
<reference evidence="2 3" key="1">
    <citation type="submission" date="2016-11" db="EMBL/GenBank/DDBJ databases">
        <authorList>
            <person name="Jaros S."/>
            <person name="Januszkiewicz K."/>
            <person name="Wedrychowicz H."/>
        </authorList>
    </citation>
    <scope>NUCLEOTIDE SEQUENCE [LARGE SCALE GENOMIC DNA]</scope>
    <source>
        <strain evidence="2 3">DSM 27063</strain>
    </source>
</reference>
<gene>
    <name evidence="2" type="ORF">SAMN05444280_10656</name>
</gene>
<keyword evidence="1" id="KW-1277">Toxin-antitoxin system</keyword>
<keyword evidence="3" id="KW-1185">Reference proteome</keyword>
<name>A0A1M6E4L6_9BACT</name>
<dbReference type="RefSeq" id="WP_073166804.1">
    <property type="nucleotide sequence ID" value="NZ_FQZE01000006.1"/>
</dbReference>
<evidence type="ECO:0000256" key="1">
    <source>
        <dbReference type="ARBA" id="ARBA00022649"/>
    </source>
</evidence>
<dbReference type="OrthoDB" id="1098070at2"/>
<dbReference type="Pfam" id="PF05016">
    <property type="entry name" value="ParE_toxin"/>
    <property type="match status" value="1"/>
</dbReference>
<accession>A0A1M6E4L6</accession>
<dbReference type="AlphaFoldDB" id="A0A1M6E4L6"/>
<protein>
    <submittedName>
        <fullName evidence="2">Plasmid stabilization system protein ParE</fullName>
    </submittedName>
</protein>
<dbReference type="Proteomes" id="UP000184050">
    <property type="component" value="Unassembled WGS sequence"/>
</dbReference>
<evidence type="ECO:0000313" key="2">
    <source>
        <dbReference type="EMBL" id="SHI80333.1"/>
    </source>
</evidence>
<organism evidence="2 3">
    <name type="scientific">Tangfeifania diversioriginum</name>
    <dbReference type="NCBI Taxonomy" id="1168035"/>
    <lineage>
        <taxon>Bacteria</taxon>
        <taxon>Pseudomonadati</taxon>
        <taxon>Bacteroidota</taxon>
        <taxon>Bacteroidia</taxon>
        <taxon>Marinilabiliales</taxon>
        <taxon>Prolixibacteraceae</taxon>
        <taxon>Tangfeifania</taxon>
    </lineage>
</organism>
<dbReference type="InterPro" id="IPR007712">
    <property type="entry name" value="RelE/ParE_toxin"/>
</dbReference>
<dbReference type="Gene3D" id="3.30.2310.20">
    <property type="entry name" value="RelE-like"/>
    <property type="match status" value="1"/>
</dbReference>
<sequence>MRKIVLSKRASNRLDKLLEYLEQEWSLNVKDDFIKKLDKSFNQIQKFPESCPKTDYVKGLHMLVVTKQTSLFYRFDSKTIKVVTIFDNRMNPAKLKKELK</sequence>
<dbReference type="STRING" id="1168035.SAMN05444280_10656"/>
<dbReference type="EMBL" id="FQZE01000006">
    <property type="protein sequence ID" value="SHI80333.1"/>
    <property type="molecule type" value="Genomic_DNA"/>
</dbReference>
<dbReference type="InterPro" id="IPR035093">
    <property type="entry name" value="RelE/ParE_toxin_dom_sf"/>
</dbReference>
<evidence type="ECO:0000313" key="3">
    <source>
        <dbReference type="Proteomes" id="UP000184050"/>
    </source>
</evidence>